<accession>A0AC61RKT0</accession>
<dbReference type="Proteomes" id="UP000306319">
    <property type="component" value="Unassembled WGS sequence"/>
</dbReference>
<evidence type="ECO:0000313" key="1">
    <source>
        <dbReference type="EMBL" id="TGY79523.1"/>
    </source>
</evidence>
<sequence length="215" mass="24054">MTQKDNDTKKIPDSNGNSERKEIPDRKGILAWIRDILHLHEIEKTPLPSIPPPETMTTLINRAAGNPANKDDPDNTVINDNNDNKEKKECCPYAMKRNIVASLQEIRRFAEKHDLAATMIRALLTLLAEMAIGTLKGKVSENVLEALLKIFSFERMREEAYRQGELDGRNARIIEEHFPAQDSRPPHLTRGTTSATGTTSIFSIAKDAGTDTPLL</sequence>
<keyword evidence="2" id="KW-1185">Reference proteome</keyword>
<name>A0AC61RKT0_9BACT</name>
<dbReference type="EMBL" id="SRYB01000006">
    <property type="protein sequence ID" value="TGY79523.1"/>
    <property type="molecule type" value="Genomic_DNA"/>
</dbReference>
<reference evidence="1" key="1">
    <citation type="submission" date="2019-04" db="EMBL/GenBank/DDBJ databases">
        <title>Microbes associate with the intestines of laboratory mice.</title>
        <authorList>
            <person name="Navarre W."/>
            <person name="Wong E."/>
            <person name="Huang K."/>
            <person name="Tropini C."/>
            <person name="Ng K."/>
            <person name="Yu B."/>
        </authorList>
    </citation>
    <scope>NUCLEOTIDE SEQUENCE</scope>
    <source>
        <strain evidence="1">NM04_E33</strain>
    </source>
</reference>
<protein>
    <submittedName>
        <fullName evidence="1">Uncharacterized protein</fullName>
    </submittedName>
</protein>
<gene>
    <name evidence="1" type="ORF">E5331_05790</name>
</gene>
<organism evidence="1 2">
    <name type="scientific">Lepagella muris</name>
    <dbReference type="NCBI Taxonomy" id="3032870"/>
    <lineage>
        <taxon>Bacteria</taxon>
        <taxon>Pseudomonadati</taxon>
        <taxon>Bacteroidota</taxon>
        <taxon>Bacteroidia</taxon>
        <taxon>Bacteroidales</taxon>
        <taxon>Muribaculaceae</taxon>
        <taxon>Lepagella</taxon>
    </lineage>
</organism>
<proteinExistence type="predicted"/>
<evidence type="ECO:0000313" key="2">
    <source>
        <dbReference type="Proteomes" id="UP000306319"/>
    </source>
</evidence>
<comment type="caution">
    <text evidence="1">The sequence shown here is derived from an EMBL/GenBank/DDBJ whole genome shotgun (WGS) entry which is preliminary data.</text>
</comment>